<organism evidence="2 3">
    <name type="scientific">Mycena albidolilacea</name>
    <dbReference type="NCBI Taxonomy" id="1033008"/>
    <lineage>
        <taxon>Eukaryota</taxon>
        <taxon>Fungi</taxon>
        <taxon>Dikarya</taxon>
        <taxon>Basidiomycota</taxon>
        <taxon>Agaricomycotina</taxon>
        <taxon>Agaricomycetes</taxon>
        <taxon>Agaricomycetidae</taxon>
        <taxon>Agaricales</taxon>
        <taxon>Marasmiineae</taxon>
        <taxon>Mycenaceae</taxon>
        <taxon>Mycena</taxon>
    </lineage>
</organism>
<proteinExistence type="predicted"/>
<evidence type="ECO:0000313" key="2">
    <source>
        <dbReference type="EMBL" id="KAJ7311530.1"/>
    </source>
</evidence>
<dbReference type="EMBL" id="JARIHO010000075">
    <property type="protein sequence ID" value="KAJ7311530.1"/>
    <property type="molecule type" value="Genomic_DNA"/>
</dbReference>
<gene>
    <name evidence="2" type="ORF">DFH08DRAFT_1087880</name>
</gene>
<feature type="compositionally biased region" description="Pro residues" evidence="1">
    <location>
        <begin position="449"/>
        <end position="462"/>
    </location>
</feature>
<dbReference type="AlphaFoldDB" id="A0AAD6Z8R6"/>
<keyword evidence="3" id="KW-1185">Reference proteome</keyword>
<evidence type="ECO:0000313" key="3">
    <source>
        <dbReference type="Proteomes" id="UP001218218"/>
    </source>
</evidence>
<feature type="compositionally biased region" description="Basic residues" evidence="1">
    <location>
        <begin position="381"/>
        <end position="396"/>
    </location>
</feature>
<feature type="region of interest" description="Disordered" evidence="1">
    <location>
        <begin position="342"/>
        <end position="427"/>
    </location>
</feature>
<comment type="caution">
    <text evidence="2">The sequence shown here is derived from an EMBL/GenBank/DDBJ whole genome shotgun (WGS) entry which is preliminary data.</text>
</comment>
<evidence type="ECO:0000256" key="1">
    <source>
        <dbReference type="SAM" id="MobiDB-lite"/>
    </source>
</evidence>
<dbReference type="Proteomes" id="UP001218218">
    <property type="component" value="Unassembled WGS sequence"/>
</dbReference>
<protein>
    <submittedName>
        <fullName evidence="2">Uncharacterized protein</fullName>
    </submittedName>
</protein>
<feature type="compositionally biased region" description="Basic residues" evidence="1">
    <location>
        <begin position="414"/>
        <end position="423"/>
    </location>
</feature>
<feature type="compositionally biased region" description="Basic and acidic residues" evidence="1">
    <location>
        <begin position="475"/>
        <end position="488"/>
    </location>
</feature>
<reference evidence="2" key="1">
    <citation type="submission" date="2023-03" db="EMBL/GenBank/DDBJ databases">
        <title>Massive genome expansion in bonnet fungi (Mycena s.s.) driven by repeated elements and novel gene families across ecological guilds.</title>
        <authorList>
            <consortium name="Lawrence Berkeley National Laboratory"/>
            <person name="Harder C.B."/>
            <person name="Miyauchi S."/>
            <person name="Viragh M."/>
            <person name="Kuo A."/>
            <person name="Thoen E."/>
            <person name="Andreopoulos B."/>
            <person name="Lu D."/>
            <person name="Skrede I."/>
            <person name="Drula E."/>
            <person name="Henrissat B."/>
            <person name="Morin E."/>
            <person name="Kohler A."/>
            <person name="Barry K."/>
            <person name="LaButti K."/>
            <person name="Morin E."/>
            <person name="Salamov A."/>
            <person name="Lipzen A."/>
            <person name="Mereny Z."/>
            <person name="Hegedus B."/>
            <person name="Baldrian P."/>
            <person name="Stursova M."/>
            <person name="Weitz H."/>
            <person name="Taylor A."/>
            <person name="Grigoriev I.V."/>
            <person name="Nagy L.G."/>
            <person name="Martin F."/>
            <person name="Kauserud H."/>
        </authorList>
    </citation>
    <scope>NUCLEOTIDE SEQUENCE</scope>
    <source>
        <strain evidence="2">CBHHK002</strain>
    </source>
</reference>
<sequence>MYFGDELKCSYDFCHSKDSETKPASTQELLLTGIYWPGMASTGIANLIGSQPPSRKGIKRRTLLLRRLLLPTSTFSQPSPQKLALKTLLIFALKLQFRKSSRSTQPPYATPHQAAQFGKGARLLQRLRLKKEKANVSSVYIRLVMGEDAVETDTAAHTATFSFGSHVPLRRMVPHCGQPVYNVVPRSAEALIPLYPSGSLSNSPSLYQDSSRPRQHHGISKFFGLRSQTLRLPTGLSLPAPQTLVNRSQLHTSGTPRPSRILRPIGHRRTRSSSPCVLCGAPAPSPPHAASGVSLESDFTVLEIPSAFVPVLEDVKIDEPAREITTETAVAVKVDVPLGGCTSQNGGIRDSDRAGKRRRPQGRRWTGQFKQTWQRQEQTRRCRQKHKRSSYPRKFHLLPDPLLPPVNAGAPGIKVRKGPARKRGPTDIIQELTEVIARRKTAGTIRPPQQDPPPPPPLPPIPRTLNSALRPWRSTPKEKENGKPEPKVTPRPQRSSPNSKKATKEADAKVAGLKTWRRPSPMKAKKMVEPEEEGELFKMFRDREAGGRRLPLGVNINVADGSVSTDPQAAQIRRIVVPRSSRPRYLQKT</sequence>
<accession>A0AAD6Z8R6</accession>
<name>A0AAD6Z8R6_9AGAR</name>
<feature type="region of interest" description="Disordered" evidence="1">
    <location>
        <begin position="443"/>
        <end position="532"/>
    </location>
</feature>